<dbReference type="Gene3D" id="1.25.10.10">
    <property type="entry name" value="Leucine-rich Repeat Variant"/>
    <property type="match status" value="1"/>
</dbReference>
<gene>
    <name evidence="2" type="ORF">MENT_LOCUS46459</name>
</gene>
<dbReference type="OrthoDB" id="5893320at2759"/>
<name>A0A6V7X2P3_MELEN</name>
<accession>A0A6V7X2P3</accession>
<evidence type="ECO:0000313" key="3">
    <source>
        <dbReference type="Proteomes" id="UP000580250"/>
    </source>
</evidence>
<feature type="region of interest" description="Disordered" evidence="1">
    <location>
        <begin position="501"/>
        <end position="524"/>
    </location>
</feature>
<dbReference type="Proteomes" id="UP000580250">
    <property type="component" value="Unassembled WGS sequence"/>
</dbReference>
<dbReference type="InterPro" id="IPR011989">
    <property type="entry name" value="ARM-like"/>
</dbReference>
<protein>
    <submittedName>
        <fullName evidence="2">Uncharacterized protein</fullName>
    </submittedName>
</protein>
<dbReference type="SUPFAM" id="SSF48371">
    <property type="entry name" value="ARM repeat"/>
    <property type="match status" value="2"/>
</dbReference>
<comment type="caution">
    <text evidence="2">The sequence shown here is derived from an EMBL/GenBank/DDBJ whole genome shotgun (WGS) entry which is preliminary data.</text>
</comment>
<dbReference type="EMBL" id="CAJEWN010001034">
    <property type="protein sequence ID" value="CAD2193502.1"/>
    <property type="molecule type" value="Genomic_DNA"/>
</dbReference>
<evidence type="ECO:0000256" key="1">
    <source>
        <dbReference type="SAM" id="MobiDB-lite"/>
    </source>
</evidence>
<proteinExistence type="predicted"/>
<organism evidence="2 3">
    <name type="scientific">Meloidogyne enterolobii</name>
    <name type="common">Root-knot nematode worm</name>
    <name type="synonym">Meloidogyne mayaguensis</name>
    <dbReference type="NCBI Taxonomy" id="390850"/>
    <lineage>
        <taxon>Eukaryota</taxon>
        <taxon>Metazoa</taxon>
        <taxon>Ecdysozoa</taxon>
        <taxon>Nematoda</taxon>
        <taxon>Chromadorea</taxon>
        <taxon>Rhabditida</taxon>
        <taxon>Tylenchina</taxon>
        <taxon>Tylenchomorpha</taxon>
        <taxon>Tylenchoidea</taxon>
        <taxon>Meloidogynidae</taxon>
        <taxon>Meloidogyninae</taxon>
        <taxon>Meloidogyne</taxon>
    </lineage>
</organism>
<evidence type="ECO:0000313" key="2">
    <source>
        <dbReference type="EMBL" id="CAD2193502.1"/>
    </source>
</evidence>
<reference evidence="2 3" key="1">
    <citation type="submission" date="2020-08" db="EMBL/GenBank/DDBJ databases">
        <authorList>
            <person name="Koutsovoulos G."/>
            <person name="Danchin GJ E."/>
        </authorList>
    </citation>
    <scope>NUCLEOTIDE SEQUENCE [LARGE SCALE GENOMIC DNA]</scope>
</reference>
<dbReference type="AlphaFoldDB" id="A0A6V7X2P3"/>
<dbReference type="InterPro" id="IPR016024">
    <property type="entry name" value="ARM-type_fold"/>
</dbReference>
<sequence>MFNGNLEQQSIATIADAHAMQMANLILSTNQQNNHLQQSPHSFYGSVPLNGCNNNTITNTNSPSTADVQRMQQWFRHNDTSPYTSPLPSNAPSIGDISGISLFTDNTSTLTLNSHLSNNSRIIKTESFEAPTASKYLETFKTIFSGQDTDIFNRSLKVLKLFFEAVNKKGLLMNSDLKDFREIISLLLTRLATARDDKMINSLLDNLASISSSQHYVAVVREQPIQILRLFVELIIRNATYLQQLNGNYSSSTSSPNLTQRITHLLRIFYNTLSEIPDKSEARTEQMMASLLQFLLIQSSNIKFFSMGILRVLMHANEQLKKFVLDQRGLELILKIISENQNLRLLRQALRTLTTLIDSKQQIFAEHFVRLAGIDLIVTRIDAVQPSSDDLYPALLTLKLVSDIPQLACMELDRAVHLAIRGTLPPPIPQTTKPGGCISANAVDTFWRNIVNSLGFLRNVCALNEQSRSYLIRLDEGRTISHLVELAAQSFDLLFCSPSPSSSSSSPSTSTTNTNTTTSSSTPSNVEQLCCISSEVRKSHVEIGAKRRQMLNTMLDECLCLLALVNKEYNNNRQNCNKINGMANNNREQKFASKKLAEDERAMLLYQLILRLDRTEFHKSVLTSLRRILNSGISLPIESRGIKLAETLLKYLFSHNTQIHLTKIAVEVLIGLVCDQSKLHLSVITHLLGENYQPFKLLDIFSNNIDMYLAILKLIKESCQREPNLKSLWFNHENNLNTLKLLKTTSNNGEIVKICSKIFDMLQLEMEEEASESVFYEMFTQSMELDQSGMS</sequence>